<dbReference type="AlphaFoldDB" id="A0A8S9M391"/>
<name>A0A8S9M391_BRACR</name>
<comment type="caution">
    <text evidence="2">The sequence shown here is derived from an EMBL/GenBank/DDBJ whole genome shotgun (WGS) entry which is preliminary data.</text>
</comment>
<proteinExistence type="predicted"/>
<evidence type="ECO:0000313" key="2">
    <source>
        <dbReference type="EMBL" id="KAF2612817.1"/>
    </source>
</evidence>
<reference evidence="2" key="1">
    <citation type="submission" date="2019-12" db="EMBL/GenBank/DDBJ databases">
        <title>Genome sequencing and annotation of Brassica cretica.</title>
        <authorList>
            <person name="Studholme D.J."/>
            <person name="Sarris P.F."/>
        </authorList>
    </citation>
    <scope>NUCLEOTIDE SEQUENCE</scope>
    <source>
        <strain evidence="2">PFS-102/07</strain>
        <tissue evidence="2">Leaf</tissue>
    </source>
</reference>
<evidence type="ECO:0000256" key="1">
    <source>
        <dbReference type="SAM" id="MobiDB-lite"/>
    </source>
</evidence>
<accession>A0A8S9M391</accession>
<protein>
    <submittedName>
        <fullName evidence="2">Uncharacterized protein</fullName>
    </submittedName>
</protein>
<organism evidence="2">
    <name type="scientific">Brassica cretica</name>
    <name type="common">Mustard</name>
    <dbReference type="NCBI Taxonomy" id="69181"/>
    <lineage>
        <taxon>Eukaryota</taxon>
        <taxon>Viridiplantae</taxon>
        <taxon>Streptophyta</taxon>
        <taxon>Embryophyta</taxon>
        <taxon>Tracheophyta</taxon>
        <taxon>Spermatophyta</taxon>
        <taxon>Magnoliopsida</taxon>
        <taxon>eudicotyledons</taxon>
        <taxon>Gunneridae</taxon>
        <taxon>Pentapetalae</taxon>
        <taxon>rosids</taxon>
        <taxon>malvids</taxon>
        <taxon>Brassicales</taxon>
        <taxon>Brassicaceae</taxon>
        <taxon>Brassiceae</taxon>
        <taxon>Brassica</taxon>
    </lineage>
</organism>
<sequence>MERRIRAKHPMIASSFGGSSVKRYVISVSRMAGRSQRPCVSHRSRGLSPMKVDLDSGVLRSGGSEGLESDLLRKPESVAAGCSGAGLVLTATGEGTSLENSIPCSCG</sequence>
<feature type="region of interest" description="Disordered" evidence="1">
    <location>
        <begin position="35"/>
        <end position="70"/>
    </location>
</feature>
<dbReference type="EMBL" id="QGKY02000089">
    <property type="protein sequence ID" value="KAF2612817.1"/>
    <property type="molecule type" value="Genomic_DNA"/>
</dbReference>
<gene>
    <name evidence="2" type="ORF">F2Q70_00009917</name>
</gene>